<protein>
    <submittedName>
        <fullName evidence="1">Uncharacterized protein</fullName>
    </submittedName>
</protein>
<dbReference type="AlphaFoldDB" id="A0A501WR48"/>
<reference evidence="1 2" key="1">
    <citation type="submission" date="2019-06" db="EMBL/GenBank/DDBJ databases">
        <title>A novel bacterium of genus Amaricoccus, isolated from marine sediment.</title>
        <authorList>
            <person name="Huang H."/>
            <person name="Mo K."/>
            <person name="Hu Y."/>
        </authorList>
    </citation>
    <scope>NUCLEOTIDE SEQUENCE [LARGE SCALE GENOMIC DNA]</scope>
    <source>
        <strain evidence="1 2">HB172011</strain>
    </source>
</reference>
<proteinExistence type="predicted"/>
<keyword evidence="2" id="KW-1185">Reference proteome</keyword>
<evidence type="ECO:0000313" key="2">
    <source>
        <dbReference type="Proteomes" id="UP000319255"/>
    </source>
</evidence>
<comment type="caution">
    <text evidence="1">The sequence shown here is derived from an EMBL/GenBank/DDBJ whole genome shotgun (WGS) entry which is preliminary data.</text>
</comment>
<dbReference type="Proteomes" id="UP000319255">
    <property type="component" value="Unassembled WGS sequence"/>
</dbReference>
<dbReference type="EMBL" id="VFRP01000009">
    <property type="protein sequence ID" value="TPE50840.1"/>
    <property type="molecule type" value="Genomic_DNA"/>
</dbReference>
<evidence type="ECO:0000313" key="1">
    <source>
        <dbReference type="EMBL" id="TPE50840.1"/>
    </source>
</evidence>
<organism evidence="1 2">
    <name type="scientific">Amaricoccus solimangrovi</name>
    <dbReference type="NCBI Taxonomy" id="2589815"/>
    <lineage>
        <taxon>Bacteria</taxon>
        <taxon>Pseudomonadati</taxon>
        <taxon>Pseudomonadota</taxon>
        <taxon>Alphaproteobacteria</taxon>
        <taxon>Rhodobacterales</taxon>
        <taxon>Paracoccaceae</taxon>
        <taxon>Amaricoccus</taxon>
    </lineage>
</organism>
<accession>A0A501WR48</accession>
<name>A0A501WR48_9RHOB</name>
<gene>
    <name evidence="1" type="ORF">FJM51_11265</name>
</gene>
<dbReference type="OrthoDB" id="7847585at2"/>
<sequence>MPKPDRPNTLAGLVAKHYELRAMRDRYEAQIKKLTVDIDHLDAAIRLFDGTADHKAPGEYVIAHKAKKGSVTRFVMARFREASGPLTSRDITMAWCADRGLTADEETYAVLRKRIGACIKQCAIRGLIEARGWSEDHGPDGPYKLWVLAGER</sequence>